<evidence type="ECO:0000256" key="3">
    <source>
        <dbReference type="SAM" id="SignalP"/>
    </source>
</evidence>
<dbReference type="RefSeq" id="WP_101895154.1">
    <property type="nucleotide sequence ID" value="NZ_CP022684.1"/>
</dbReference>
<dbReference type="CDD" id="cd10973">
    <property type="entry name" value="CE4_DAC_u4_5s"/>
    <property type="match status" value="1"/>
</dbReference>
<dbReference type="AlphaFoldDB" id="A0A2K9LN29"/>
<accession>A0A2K9LN29</accession>
<evidence type="ECO:0000313" key="5">
    <source>
        <dbReference type="EMBL" id="AUM13779.1"/>
    </source>
</evidence>
<dbReference type="Gene3D" id="3.20.20.370">
    <property type="entry name" value="Glycoside hydrolase/deacetylase"/>
    <property type="match status" value="1"/>
</dbReference>
<feature type="domain" description="NodB homology" evidence="4">
    <location>
        <begin position="90"/>
        <end position="361"/>
    </location>
</feature>
<dbReference type="Proteomes" id="UP000235116">
    <property type="component" value="Chromosome"/>
</dbReference>
<dbReference type="GO" id="GO:0016810">
    <property type="term" value="F:hydrolase activity, acting on carbon-nitrogen (but not peptide) bonds"/>
    <property type="evidence" value="ECO:0007669"/>
    <property type="project" value="InterPro"/>
</dbReference>
<dbReference type="PANTHER" id="PTHR34216">
    <property type="match status" value="1"/>
</dbReference>
<keyword evidence="6" id="KW-1185">Reference proteome</keyword>
<dbReference type="SUPFAM" id="SSF88713">
    <property type="entry name" value="Glycoside hydrolase/deacetylase"/>
    <property type="match status" value="1"/>
</dbReference>
<name>A0A2K9LN29_9GAMM</name>
<dbReference type="PANTHER" id="PTHR34216:SF3">
    <property type="entry name" value="POLY-BETA-1,6-N-ACETYL-D-GLUCOSAMINE N-DEACETYLASE"/>
    <property type="match status" value="1"/>
</dbReference>
<dbReference type="InterPro" id="IPR051398">
    <property type="entry name" value="Polysacch_Deacetylase"/>
</dbReference>
<gene>
    <name evidence="5" type="ORF">Kalk_15695</name>
</gene>
<protein>
    <recommendedName>
        <fullName evidence="4">NodB homology domain-containing protein</fullName>
    </recommendedName>
</protein>
<dbReference type="KEGG" id="kak:Kalk_15695"/>
<reference evidence="6" key="1">
    <citation type="submission" date="2017-08" db="EMBL/GenBank/DDBJ databases">
        <title>Direct submision.</title>
        <authorList>
            <person name="Kim S.-J."/>
            <person name="Rhee S.-K."/>
        </authorList>
    </citation>
    <scope>NUCLEOTIDE SEQUENCE [LARGE SCALE GENOMIC DNA]</scope>
    <source>
        <strain evidence="6">GI5</strain>
    </source>
</reference>
<evidence type="ECO:0000256" key="2">
    <source>
        <dbReference type="ARBA" id="ARBA00022729"/>
    </source>
</evidence>
<evidence type="ECO:0000259" key="4">
    <source>
        <dbReference type="PROSITE" id="PS51677"/>
    </source>
</evidence>
<keyword evidence="2 3" id="KW-0732">Signal</keyword>
<feature type="signal peptide" evidence="3">
    <location>
        <begin position="1"/>
        <end position="22"/>
    </location>
</feature>
<comment type="subcellular location">
    <subcellularLocation>
        <location evidence="1">Secreted</location>
    </subcellularLocation>
</comment>
<dbReference type="PROSITE" id="PS51677">
    <property type="entry name" value="NODB"/>
    <property type="match status" value="1"/>
</dbReference>
<dbReference type="GO" id="GO:0005576">
    <property type="term" value="C:extracellular region"/>
    <property type="evidence" value="ECO:0007669"/>
    <property type="project" value="UniProtKB-SubCell"/>
</dbReference>
<dbReference type="InterPro" id="IPR011330">
    <property type="entry name" value="Glyco_hydro/deAcase_b/a-brl"/>
</dbReference>
<dbReference type="EMBL" id="CP022684">
    <property type="protein sequence ID" value="AUM13779.1"/>
    <property type="molecule type" value="Genomic_DNA"/>
</dbReference>
<proteinExistence type="predicted"/>
<dbReference type="Pfam" id="PF01522">
    <property type="entry name" value="Polysacc_deac_1"/>
    <property type="match status" value="1"/>
</dbReference>
<dbReference type="OrthoDB" id="9814639at2"/>
<dbReference type="GO" id="GO:0005975">
    <property type="term" value="P:carbohydrate metabolic process"/>
    <property type="evidence" value="ECO:0007669"/>
    <property type="project" value="InterPro"/>
</dbReference>
<organism evidence="5 6">
    <name type="scientific">Ketobacter alkanivorans</name>
    <dbReference type="NCBI Taxonomy" id="1917421"/>
    <lineage>
        <taxon>Bacteria</taxon>
        <taxon>Pseudomonadati</taxon>
        <taxon>Pseudomonadota</taxon>
        <taxon>Gammaproteobacteria</taxon>
        <taxon>Pseudomonadales</taxon>
        <taxon>Ketobacteraceae</taxon>
        <taxon>Ketobacter</taxon>
    </lineage>
</organism>
<sequence>MVIRAFAALLCLVNGLSIAVHAQADTAAINAHHGVILQYHHISNRTPASTSLAPKVFRQHLEILRDEGYRVKPLPELVAALQQGKPLPDRTVVITFDDAYDDIVKTAAPMLAEFGFPFTVFISTDFVDRHQPGYMSWDQLRTLQQSGVTLANHTRSHLHLLRQPEGVSDRQWLDTLRGEVDGAEQRIKDETGEHWRYFAYPYGEADDAIVKAIQSWGYVGFGQQSGAVDKRLLASGMAPRFPFNQMYQDLADFRLKASSLPLPVLEERAPGVVFDVATVPELALTLAPHQRTLTCFASGQGAINAIKQKDGRYLITGNRPIEVGRSRYNCTLPVAGQPGRFHWYSRMWIRKQNDGSWYPEP</sequence>
<evidence type="ECO:0000313" key="6">
    <source>
        <dbReference type="Proteomes" id="UP000235116"/>
    </source>
</evidence>
<evidence type="ECO:0000256" key="1">
    <source>
        <dbReference type="ARBA" id="ARBA00004613"/>
    </source>
</evidence>
<feature type="chain" id="PRO_5014701085" description="NodB homology domain-containing protein" evidence="3">
    <location>
        <begin position="23"/>
        <end position="361"/>
    </location>
</feature>
<dbReference type="InterPro" id="IPR002509">
    <property type="entry name" value="NODB_dom"/>
</dbReference>